<dbReference type="AlphaFoldDB" id="A0A0R1HMB2"/>
<feature type="transmembrane region" description="Helical" evidence="7">
    <location>
        <begin position="239"/>
        <end position="259"/>
    </location>
</feature>
<comment type="similarity">
    <text evidence="2">Belongs to the nucleobase:cation symporter-2 (NCS2) (TC 2.A.40) family. Azg-like subfamily.</text>
</comment>
<name>A0A0R1HMB2_9LACO</name>
<feature type="transmembrane region" description="Helical" evidence="7">
    <location>
        <begin position="409"/>
        <end position="427"/>
    </location>
</feature>
<keyword evidence="4 7" id="KW-0812">Transmembrane</keyword>
<dbReference type="Proteomes" id="UP000050911">
    <property type="component" value="Unassembled WGS sequence"/>
</dbReference>
<feature type="transmembrane region" description="Helical" evidence="7">
    <location>
        <begin position="155"/>
        <end position="186"/>
    </location>
</feature>
<organism evidence="8 9">
    <name type="scientific">Secundilactobacillus kimchicus JCM 15530</name>
    <dbReference type="NCBI Taxonomy" id="1302272"/>
    <lineage>
        <taxon>Bacteria</taxon>
        <taxon>Bacillati</taxon>
        <taxon>Bacillota</taxon>
        <taxon>Bacilli</taxon>
        <taxon>Lactobacillales</taxon>
        <taxon>Lactobacillaceae</taxon>
        <taxon>Secundilactobacillus</taxon>
    </lineage>
</organism>
<feature type="transmembrane region" description="Helical" evidence="7">
    <location>
        <begin position="434"/>
        <end position="467"/>
    </location>
</feature>
<feature type="transmembrane region" description="Helical" evidence="7">
    <location>
        <begin position="382"/>
        <end position="403"/>
    </location>
</feature>
<gene>
    <name evidence="8" type="ORF">FC96_GL002408</name>
</gene>
<protein>
    <submittedName>
        <fullName evidence="8">Xanthine uracil vitamin C permease</fullName>
    </submittedName>
</protein>
<feature type="transmembrane region" description="Helical" evidence="7">
    <location>
        <begin position="123"/>
        <end position="143"/>
    </location>
</feature>
<feature type="transmembrane region" description="Helical" evidence="7">
    <location>
        <begin position="348"/>
        <end position="370"/>
    </location>
</feature>
<dbReference type="PANTHER" id="PTHR43337:SF2">
    <property type="entry name" value="XANTHINE_URACIL PERMEASE"/>
    <property type="match status" value="1"/>
</dbReference>
<comment type="caution">
    <text evidence="8">The sequence shown here is derived from an EMBL/GenBank/DDBJ whole genome shotgun (WGS) entry which is preliminary data.</text>
</comment>
<dbReference type="GO" id="GO:0005345">
    <property type="term" value="F:purine nucleobase transmembrane transporter activity"/>
    <property type="evidence" value="ECO:0007669"/>
    <property type="project" value="TreeGrafter"/>
</dbReference>
<dbReference type="STRING" id="1302272.FC96_GL002408"/>
<proteinExistence type="inferred from homology"/>
<feature type="transmembrane region" description="Helical" evidence="7">
    <location>
        <begin position="479"/>
        <end position="497"/>
    </location>
</feature>
<evidence type="ECO:0000313" key="9">
    <source>
        <dbReference type="Proteomes" id="UP000050911"/>
    </source>
</evidence>
<evidence type="ECO:0000256" key="7">
    <source>
        <dbReference type="SAM" id="Phobius"/>
    </source>
</evidence>
<reference evidence="8 9" key="1">
    <citation type="journal article" date="2015" name="Genome Announc.">
        <title>Expanding the biotechnology potential of lactobacilli through comparative genomics of 213 strains and associated genera.</title>
        <authorList>
            <person name="Sun Z."/>
            <person name="Harris H.M."/>
            <person name="McCann A."/>
            <person name="Guo C."/>
            <person name="Argimon S."/>
            <person name="Zhang W."/>
            <person name="Yang X."/>
            <person name="Jeffery I.B."/>
            <person name="Cooney J.C."/>
            <person name="Kagawa T.F."/>
            <person name="Liu W."/>
            <person name="Song Y."/>
            <person name="Salvetti E."/>
            <person name="Wrobel A."/>
            <person name="Rasinkangas P."/>
            <person name="Parkhill J."/>
            <person name="Rea M.C."/>
            <person name="O'Sullivan O."/>
            <person name="Ritari J."/>
            <person name="Douillard F.P."/>
            <person name="Paul Ross R."/>
            <person name="Yang R."/>
            <person name="Briner A.E."/>
            <person name="Felis G.E."/>
            <person name="de Vos W.M."/>
            <person name="Barrangou R."/>
            <person name="Klaenhammer T.R."/>
            <person name="Caufield P.W."/>
            <person name="Cui Y."/>
            <person name="Zhang H."/>
            <person name="O'Toole P.W."/>
        </authorList>
    </citation>
    <scope>NUCLEOTIDE SEQUENCE [LARGE SCALE GENOMIC DNA]</scope>
    <source>
        <strain evidence="8 9">JCM 15530</strain>
    </source>
</reference>
<dbReference type="PATRIC" id="fig|1302272.5.peg.2456"/>
<keyword evidence="3" id="KW-0813">Transport</keyword>
<sequence length="498" mass="53153">MLPKANRYCGSEKLTKSKPGFSEFPASTPRFNRLGSHSDLKPNQLLSPLLVAMPTSFRRELEGFIMNQLDQKNKLSLAQVWSRKDLLRNEIVAGLTSFFAISYIIIVNPLILKDAGIPSDLSVFATIFSSVIGCFIMGFYANAPVVLTPGMGVNAFFTYTIVVGMGLSWQTAIAISIIASGIYAVIAHTRLSTVLATEIPNSLKSGITAGIGMFLVEIGLQKAGLIVAGKSSLIELGHLTAPGPLLALFGLVLTLVLYIRNVNGGFLIGIIATSVIGVLLKIKDSDSVTVSLLRLVDYPKIMFKGDFSQLISVPFILATFSMTMILVFESMGLLQGILPDNRKFKKSFRASSISTFISGFLGTSPTVAAAESASGIESGGRTGVMAITAGVMFTLSLFFVPLLSYVPQAAIAPVIIITGAIMMEAIGNIDMHDFAAWFPAFLIIVLIPLTNSISTGLAFGFVCYPILRVASGDGRNLHPAMYVLGGLFLADLVLSAIL</sequence>
<evidence type="ECO:0000256" key="3">
    <source>
        <dbReference type="ARBA" id="ARBA00022448"/>
    </source>
</evidence>
<evidence type="ECO:0000256" key="4">
    <source>
        <dbReference type="ARBA" id="ARBA00022692"/>
    </source>
</evidence>
<feature type="transmembrane region" description="Helical" evidence="7">
    <location>
        <begin position="206"/>
        <end position="227"/>
    </location>
</feature>
<comment type="subcellular location">
    <subcellularLocation>
        <location evidence="1">Membrane</location>
        <topology evidence="1">Multi-pass membrane protein</topology>
    </subcellularLocation>
</comment>
<dbReference type="PANTHER" id="PTHR43337">
    <property type="entry name" value="XANTHINE/URACIL PERMEASE C887.17-RELATED"/>
    <property type="match status" value="1"/>
</dbReference>
<evidence type="ECO:0000256" key="5">
    <source>
        <dbReference type="ARBA" id="ARBA00022989"/>
    </source>
</evidence>
<feature type="transmembrane region" description="Helical" evidence="7">
    <location>
        <begin position="310"/>
        <end position="328"/>
    </location>
</feature>
<feature type="transmembrane region" description="Helical" evidence="7">
    <location>
        <begin position="265"/>
        <end position="282"/>
    </location>
</feature>
<keyword evidence="9" id="KW-1185">Reference proteome</keyword>
<dbReference type="InterPro" id="IPR006043">
    <property type="entry name" value="NCS2"/>
</dbReference>
<dbReference type="Pfam" id="PF00860">
    <property type="entry name" value="Xan_ur_permease"/>
    <property type="match status" value="1"/>
</dbReference>
<dbReference type="GO" id="GO:0005886">
    <property type="term" value="C:plasma membrane"/>
    <property type="evidence" value="ECO:0007669"/>
    <property type="project" value="TreeGrafter"/>
</dbReference>
<evidence type="ECO:0000256" key="1">
    <source>
        <dbReference type="ARBA" id="ARBA00004141"/>
    </source>
</evidence>
<dbReference type="InterPro" id="IPR045018">
    <property type="entry name" value="Azg-like"/>
</dbReference>
<evidence type="ECO:0000313" key="8">
    <source>
        <dbReference type="EMBL" id="KRK47483.1"/>
    </source>
</evidence>
<keyword evidence="6 7" id="KW-0472">Membrane</keyword>
<keyword evidence="5 7" id="KW-1133">Transmembrane helix</keyword>
<feature type="transmembrane region" description="Helical" evidence="7">
    <location>
        <begin position="91"/>
        <end position="111"/>
    </location>
</feature>
<dbReference type="EMBL" id="AZCX01000008">
    <property type="protein sequence ID" value="KRK47483.1"/>
    <property type="molecule type" value="Genomic_DNA"/>
</dbReference>
<evidence type="ECO:0000256" key="6">
    <source>
        <dbReference type="ARBA" id="ARBA00023136"/>
    </source>
</evidence>
<evidence type="ECO:0000256" key="2">
    <source>
        <dbReference type="ARBA" id="ARBA00005697"/>
    </source>
</evidence>
<accession>A0A0R1HMB2</accession>